<dbReference type="Gene3D" id="2.40.160.10">
    <property type="entry name" value="Porin"/>
    <property type="match status" value="1"/>
</dbReference>
<proteinExistence type="predicted"/>
<gene>
    <name evidence="1" type="ORF">FHS90_003794</name>
</gene>
<sequence>MLFLHIILLPARVIAQEHGQEANLPDTSSVKNVQELFTKGELHGHVRNYFMATLNHRSLSDHYANALGAEIGVRTASFHGFRLGISGIFTYNLFSSHLDQKDPIAGKYPSNEGELFDIENPHNKDNLDRLESAYLEYRTEKLHVRIGRFDFTSPLINPQDTRMKPYSVQGVMAQVPVGQHTKLTAAWLDHFSPRGVIEWGNTRHTIGLYSNGVNIDGSPSGYRHHIESRGVAVAGLQGQGIQNSQWQAWNYWIENIANTSYGRVVMPISDRMKVGLEGLYQFQLGNGGHPAHDSTYFPDQQEWVAGGMVGYSTPQWALSANYLHTGGNGRFTFPREWGREQFFATLSRGRLEGTGQSDILVVKSTRNWAPGLSSELALAKAWLPGYGNAALNKYGAVSYWGTLLDVTYTPLLPALKGVVLRLLYIGKLSPNTSLPLERMYYNTNFQQINFVSQLNF</sequence>
<dbReference type="RefSeq" id="WP_182514072.1">
    <property type="nucleotide sequence ID" value="NZ_JACJIQ010000018.1"/>
</dbReference>
<comment type="caution">
    <text evidence="1">The sequence shown here is derived from an EMBL/GenBank/DDBJ whole genome shotgun (WGS) entry which is preliminary data.</text>
</comment>
<organism evidence="1 2">
    <name type="scientific">Rufibacter quisquiliarum</name>
    <dbReference type="NCBI Taxonomy" id="1549639"/>
    <lineage>
        <taxon>Bacteria</taxon>
        <taxon>Pseudomonadati</taxon>
        <taxon>Bacteroidota</taxon>
        <taxon>Cytophagia</taxon>
        <taxon>Cytophagales</taxon>
        <taxon>Hymenobacteraceae</taxon>
        <taxon>Rufibacter</taxon>
    </lineage>
</organism>
<evidence type="ECO:0000313" key="2">
    <source>
        <dbReference type="Proteomes" id="UP000563094"/>
    </source>
</evidence>
<accession>A0A839GQH7</accession>
<name>A0A839GQH7_9BACT</name>
<protein>
    <recommendedName>
        <fullName evidence="3">Porin</fullName>
    </recommendedName>
</protein>
<keyword evidence="2" id="KW-1185">Reference proteome</keyword>
<dbReference type="EMBL" id="JACJIQ010000018">
    <property type="protein sequence ID" value="MBA9079059.1"/>
    <property type="molecule type" value="Genomic_DNA"/>
</dbReference>
<evidence type="ECO:0000313" key="1">
    <source>
        <dbReference type="EMBL" id="MBA9079059.1"/>
    </source>
</evidence>
<dbReference type="AlphaFoldDB" id="A0A839GQH7"/>
<reference evidence="1 2" key="1">
    <citation type="submission" date="2020-08" db="EMBL/GenBank/DDBJ databases">
        <title>Genomic Encyclopedia of Type Strains, Phase IV (KMG-IV): sequencing the most valuable type-strain genomes for metagenomic binning, comparative biology and taxonomic classification.</title>
        <authorList>
            <person name="Goeker M."/>
        </authorList>
    </citation>
    <scope>NUCLEOTIDE SEQUENCE [LARGE SCALE GENOMIC DNA]</scope>
    <source>
        <strain evidence="1 2">DSM 29854</strain>
    </source>
</reference>
<dbReference type="Proteomes" id="UP000563094">
    <property type="component" value="Unassembled WGS sequence"/>
</dbReference>
<evidence type="ECO:0008006" key="3">
    <source>
        <dbReference type="Google" id="ProtNLM"/>
    </source>
</evidence>
<dbReference type="InterPro" id="IPR023614">
    <property type="entry name" value="Porin_dom_sf"/>
</dbReference>